<dbReference type="PANTHER" id="PTHR47667:SF1">
    <property type="entry name" value="REGULATOR OF TY1 TRANSPOSITION PROTEIN 107"/>
    <property type="match status" value="1"/>
</dbReference>
<dbReference type="EMBL" id="JADGJW010001203">
    <property type="protein sequence ID" value="KAJ3205438.1"/>
    <property type="molecule type" value="Genomic_DNA"/>
</dbReference>
<proteinExistence type="predicted"/>
<dbReference type="PANTHER" id="PTHR47667">
    <property type="entry name" value="REGULATOR OF TY1 TRANSPOSITION PROTEIN 107"/>
    <property type="match status" value="1"/>
</dbReference>
<dbReference type="InterPro" id="IPR001357">
    <property type="entry name" value="BRCT_dom"/>
</dbReference>
<dbReference type="Gene3D" id="3.40.50.10190">
    <property type="entry name" value="BRCT domain"/>
    <property type="match status" value="4"/>
</dbReference>
<feature type="domain" description="BRCT" evidence="2">
    <location>
        <begin position="1"/>
        <end position="85"/>
    </location>
</feature>
<evidence type="ECO:0000313" key="3">
    <source>
        <dbReference type="EMBL" id="KAJ3205438.1"/>
    </source>
</evidence>
<dbReference type="Proteomes" id="UP001211065">
    <property type="component" value="Unassembled WGS sequence"/>
</dbReference>
<feature type="domain" description="BRCT" evidence="2">
    <location>
        <begin position="217"/>
        <end position="295"/>
    </location>
</feature>
<feature type="domain" description="BRCT" evidence="2">
    <location>
        <begin position="724"/>
        <end position="800"/>
    </location>
</feature>
<evidence type="ECO:0000313" key="4">
    <source>
        <dbReference type="Proteomes" id="UP001211065"/>
    </source>
</evidence>
<feature type="compositionally biased region" description="Basic and acidic residues" evidence="1">
    <location>
        <begin position="1000"/>
        <end position="1010"/>
    </location>
</feature>
<protein>
    <recommendedName>
        <fullName evidence="2">BRCT domain-containing protein</fullName>
    </recommendedName>
</protein>
<evidence type="ECO:0000259" key="2">
    <source>
        <dbReference type="PROSITE" id="PS50172"/>
    </source>
</evidence>
<name>A0AAD5TXD7_9FUNG</name>
<dbReference type="PROSITE" id="PS50172">
    <property type="entry name" value="BRCT"/>
    <property type="match status" value="4"/>
</dbReference>
<dbReference type="SUPFAM" id="SSF52113">
    <property type="entry name" value="BRCT domain"/>
    <property type="match status" value="3"/>
</dbReference>
<comment type="caution">
    <text evidence="3">The sequence shown here is derived from an EMBL/GenBank/DDBJ whole genome shotgun (WGS) entry which is preliminary data.</text>
</comment>
<keyword evidence="4" id="KW-1185">Reference proteome</keyword>
<feature type="region of interest" description="Disordered" evidence="1">
    <location>
        <begin position="966"/>
        <end position="1027"/>
    </location>
</feature>
<feature type="compositionally biased region" description="Basic residues" evidence="1">
    <location>
        <begin position="980"/>
        <end position="996"/>
    </location>
</feature>
<dbReference type="Pfam" id="PF12738">
    <property type="entry name" value="PTCB-BRCT"/>
    <property type="match status" value="2"/>
</dbReference>
<evidence type="ECO:0000256" key="1">
    <source>
        <dbReference type="SAM" id="MobiDB-lite"/>
    </source>
</evidence>
<organism evidence="3 4">
    <name type="scientific">Clydaea vesicula</name>
    <dbReference type="NCBI Taxonomy" id="447962"/>
    <lineage>
        <taxon>Eukaryota</taxon>
        <taxon>Fungi</taxon>
        <taxon>Fungi incertae sedis</taxon>
        <taxon>Chytridiomycota</taxon>
        <taxon>Chytridiomycota incertae sedis</taxon>
        <taxon>Chytridiomycetes</taxon>
        <taxon>Lobulomycetales</taxon>
        <taxon>Lobulomycetaceae</taxon>
        <taxon>Clydaea</taxon>
    </lineage>
</organism>
<reference evidence="3" key="1">
    <citation type="submission" date="2020-05" db="EMBL/GenBank/DDBJ databases">
        <title>Phylogenomic resolution of chytrid fungi.</title>
        <authorList>
            <person name="Stajich J.E."/>
            <person name="Amses K."/>
            <person name="Simmons R."/>
            <person name="Seto K."/>
            <person name="Myers J."/>
            <person name="Bonds A."/>
            <person name="Quandt C.A."/>
            <person name="Barry K."/>
            <person name="Liu P."/>
            <person name="Grigoriev I."/>
            <person name="Longcore J.E."/>
            <person name="James T.Y."/>
        </authorList>
    </citation>
    <scope>NUCLEOTIDE SEQUENCE</scope>
    <source>
        <strain evidence="3">JEL0476</strain>
    </source>
</reference>
<feature type="compositionally biased region" description="Basic and acidic residues" evidence="1">
    <location>
        <begin position="644"/>
        <end position="653"/>
    </location>
</feature>
<gene>
    <name evidence="3" type="ORF">HK099_000825</name>
</gene>
<dbReference type="InterPro" id="IPR053036">
    <property type="entry name" value="CellCycle_DNARepair_Reg"/>
</dbReference>
<sequence length="1027" mass="117938">MFENMIITAIQLDVNDLPILYGAVMAYGGQYRDSFTDDITHFVCLKPEGTDYEKALKLNLKIVLPHFFNDCLKIKRNLPIEPYLFPNPMLFNCNPEDFLTRNNMNVKSRKSGKLELDTEKTLFLSDYCFFLSQSFVSALPLSEYNDIIEKLSTFGASFVETYKENLVQIVLLETRDSYDYVNAINDGKIVANLYWVQEVIKKKFFIDPGEFIFYQPIPSKKIPGLNKIVASVSNYVNDARDHVIKMCELVGIQYTPELSKICTHLICGYPNGKKYVKADEWNLQIVNHLWLEECLFYWEHRKEGRIHYSAYPPSLGSIVGKITFKEKVKDWVQEVELVLEKRKQQELVSDVESSLYISHENDNRESVDEGDLPNSYVCKSPPLSKAYLASPKKINLMQPDEKTVVDLTEDYSGSSIKNQEREVEREQKSVHCVSPKKVTVETYDYNHNKTKYNSKVYTSEDTSINVENEEKSEQLLKSDIVHKIVEEKIEKFLEPQSEKRIDDKLKFTNKNDLENSVNGFQNRESNGKKMNLEEGDKTISLESDIKIREEIHFPRIKNSQPAIAQNTSHQLSTSVENHKNNILSKNMVVESEPQRKFYCGMKEANIVDNRLTKLEASGATKEKEISALSARAKLDIIGNEEVSESNKEEDFSNEKNNTQDNDSKKKIPLSSSSAKRKNSSVTGENVTVEESKSVTGVPQRKKRKTISSVSPAIHSKESNKDKDNIRIMFTGCDTTSEFHKILKSMGASVITDVQDNPTHLIATKIIRTEKFLLSISKVSFVLNLKWIGASIAADEEEYFLVDKESEKKFNFNLKEAITRSKANPEKKPLKGYLIIVSPRAVPAHGVLEKIVHHCGGEFMSLSIKKNLQKLEEYLKYKNKLDKTAEDTLKMEDVNYFLKFKNLVFLSCEENKQLKIFEIKEFFIPKLFNKYKNVDFEIYLMEPLLSGALNWKISFTENDLLYRKSKDDDEKAMSNDDNLSTKKKNNTPQQKGKKSSIRKSANYEEKKKEVESNNGNGKKYFGDGEMGK</sequence>
<dbReference type="AlphaFoldDB" id="A0AAD5TXD7"/>
<feature type="domain" description="BRCT" evidence="2">
    <location>
        <begin position="119"/>
        <end position="213"/>
    </location>
</feature>
<accession>A0AAD5TXD7</accession>
<dbReference type="Pfam" id="PF16770">
    <property type="entry name" value="RTT107_BRCT_5"/>
    <property type="match status" value="1"/>
</dbReference>
<dbReference type="SMART" id="SM00292">
    <property type="entry name" value="BRCT"/>
    <property type="match status" value="4"/>
</dbReference>
<dbReference type="InterPro" id="IPR036420">
    <property type="entry name" value="BRCT_dom_sf"/>
</dbReference>
<feature type="region of interest" description="Disordered" evidence="1">
    <location>
        <begin position="641"/>
        <end position="717"/>
    </location>
</feature>